<dbReference type="InterPro" id="IPR036249">
    <property type="entry name" value="Thioredoxin-like_sf"/>
</dbReference>
<evidence type="ECO:0000313" key="7">
    <source>
        <dbReference type="EMBL" id="KOO37069.1"/>
    </source>
</evidence>
<dbReference type="InterPro" id="IPR000866">
    <property type="entry name" value="AhpC/TSA"/>
</dbReference>
<evidence type="ECO:0000256" key="2">
    <source>
        <dbReference type="ARBA" id="ARBA00022862"/>
    </source>
</evidence>
<dbReference type="Pfam" id="PF00578">
    <property type="entry name" value="AhpC-TSA"/>
    <property type="match status" value="1"/>
</dbReference>
<dbReference type="InterPro" id="IPR050924">
    <property type="entry name" value="Peroxiredoxin_BCP/PrxQ"/>
</dbReference>
<keyword evidence="1" id="KW-0575">Peroxidase</keyword>
<dbReference type="EMBL" id="JWZX01000600">
    <property type="protein sequence ID" value="KOO37069.1"/>
    <property type="molecule type" value="Genomic_DNA"/>
</dbReference>
<dbReference type="GO" id="GO:0045454">
    <property type="term" value="P:cell redox homeostasis"/>
    <property type="evidence" value="ECO:0007669"/>
    <property type="project" value="TreeGrafter"/>
</dbReference>
<keyword evidence="2" id="KW-0049">Antioxidant</keyword>
<keyword evidence="3" id="KW-0560">Oxidoreductase</keyword>
<accession>A0A0M0KE54</accession>
<evidence type="ECO:0000256" key="4">
    <source>
        <dbReference type="ARBA" id="ARBA00023157"/>
    </source>
</evidence>
<keyword evidence="4" id="KW-1015">Disulfide bond</keyword>
<comment type="caution">
    <text evidence="7">The sequence shown here is derived from an EMBL/GenBank/DDBJ whole genome shotgun (WGS) entry which is preliminary data.</text>
</comment>
<protein>
    <submittedName>
        <fullName evidence="7">Peroxiredoxin chloroplastic-like protein</fullName>
    </submittedName>
</protein>
<organism evidence="7 8">
    <name type="scientific">Chrysochromulina tobinii</name>
    <dbReference type="NCBI Taxonomy" id="1460289"/>
    <lineage>
        <taxon>Eukaryota</taxon>
        <taxon>Haptista</taxon>
        <taxon>Haptophyta</taxon>
        <taxon>Prymnesiophyceae</taxon>
        <taxon>Prymnesiales</taxon>
        <taxon>Chrysochromulinaceae</taxon>
        <taxon>Chrysochromulina</taxon>
    </lineage>
</organism>
<dbReference type="GO" id="GO:0005737">
    <property type="term" value="C:cytoplasm"/>
    <property type="evidence" value="ECO:0007669"/>
    <property type="project" value="TreeGrafter"/>
</dbReference>
<keyword evidence="8" id="KW-1185">Reference proteome</keyword>
<evidence type="ECO:0000313" key="8">
    <source>
        <dbReference type="Proteomes" id="UP000037460"/>
    </source>
</evidence>
<sequence>MGVSGKKACIFFYGADDAPSCSKELKAFDAAGKNFTTAGVAVVGVRNAAGAKGSDVGVKLFVDEGDAIRTEIGIQKDLFGLLGGRETYVVDASGTVASVFNSQFSPEEHVKTALAAVKELPADKNPLEDFLGKLGLKF</sequence>
<dbReference type="AlphaFoldDB" id="A0A0M0KE54"/>
<reference evidence="8" key="1">
    <citation type="journal article" date="2015" name="PLoS Genet.">
        <title>Genome Sequence and Transcriptome Analyses of Chrysochromulina tobin: Metabolic Tools for Enhanced Algal Fitness in the Prominent Order Prymnesiales (Haptophyceae).</title>
        <authorList>
            <person name="Hovde B.T."/>
            <person name="Deodato C.R."/>
            <person name="Hunsperger H.M."/>
            <person name="Ryken S.A."/>
            <person name="Yost W."/>
            <person name="Jha R.K."/>
            <person name="Patterson J."/>
            <person name="Monnat R.J. Jr."/>
            <person name="Barlow S.B."/>
            <person name="Starkenburg S.R."/>
            <person name="Cattolico R.A."/>
        </authorList>
    </citation>
    <scope>NUCLEOTIDE SEQUENCE</scope>
    <source>
        <strain evidence="8">CCMP291</strain>
    </source>
</reference>
<proteinExistence type="predicted"/>
<evidence type="ECO:0000256" key="1">
    <source>
        <dbReference type="ARBA" id="ARBA00022559"/>
    </source>
</evidence>
<name>A0A0M0KE54_9EUKA</name>
<dbReference type="GO" id="GO:0008379">
    <property type="term" value="F:thioredoxin peroxidase activity"/>
    <property type="evidence" value="ECO:0007669"/>
    <property type="project" value="TreeGrafter"/>
</dbReference>
<dbReference type="PANTHER" id="PTHR42801">
    <property type="entry name" value="THIOREDOXIN-DEPENDENT PEROXIDE REDUCTASE"/>
    <property type="match status" value="1"/>
</dbReference>
<evidence type="ECO:0000256" key="3">
    <source>
        <dbReference type="ARBA" id="ARBA00023002"/>
    </source>
</evidence>
<dbReference type="Gene3D" id="3.40.30.10">
    <property type="entry name" value="Glutaredoxin"/>
    <property type="match status" value="1"/>
</dbReference>
<gene>
    <name evidence="7" type="ORF">Ctob_013717</name>
</gene>
<dbReference type="PANTHER" id="PTHR42801:SF4">
    <property type="entry name" value="AHPC_TSA FAMILY PROTEIN"/>
    <property type="match status" value="1"/>
</dbReference>
<keyword evidence="5" id="KW-0676">Redox-active center</keyword>
<dbReference type="SUPFAM" id="SSF52833">
    <property type="entry name" value="Thioredoxin-like"/>
    <property type="match status" value="1"/>
</dbReference>
<dbReference type="Proteomes" id="UP000037460">
    <property type="component" value="Unassembled WGS sequence"/>
</dbReference>
<feature type="domain" description="Alkyl hydroperoxide reductase subunit C/ Thiol specific antioxidant" evidence="6">
    <location>
        <begin position="4"/>
        <end position="97"/>
    </location>
</feature>
<dbReference type="OrthoDB" id="338622at2759"/>
<dbReference type="GO" id="GO:0034599">
    <property type="term" value="P:cellular response to oxidative stress"/>
    <property type="evidence" value="ECO:0007669"/>
    <property type="project" value="TreeGrafter"/>
</dbReference>
<evidence type="ECO:0000259" key="6">
    <source>
        <dbReference type="Pfam" id="PF00578"/>
    </source>
</evidence>
<evidence type="ECO:0000256" key="5">
    <source>
        <dbReference type="ARBA" id="ARBA00023284"/>
    </source>
</evidence>